<organism evidence="8 9">
    <name type="scientific">Operophtera brumata</name>
    <name type="common">Winter moth</name>
    <name type="synonym">Phalaena brumata</name>
    <dbReference type="NCBI Taxonomy" id="104452"/>
    <lineage>
        <taxon>Eukaryota</taxon>
        <taxon>Metazoa</taxon>
        <taxon>Ecdysozoa</taxon>
        <taxon>Arthropoda</taxon>
        <taxon>Hexapoda</taxon>
        <taxon>Insecta</taxon>
        <taxon>Pterygota</taxon>
        <taxon>Neoptera</taxon>
        <taxon>Endopterygota</taxon>
        <taxon>Lepidoptera</taxon>
        <taxon>Glossata</taxon>
        <taxon>Ditrysia</taxon>
        <taxon>Geometroidea</taxon>
        <taxon>Geometridae</taxon>
        <taxon>Larentiinae</taxon>
        <taxon>Operophtera</taxon>
    </lineage>
</organism>
<sequence>ILQILGDSDRDIEKDDLPKLVYLEAVLKETLRLHPAGPLTARHVDKDVELKNFTMKAGSSCYIMLNGVLKHPVWGPDGDQFRPERWTDSHSLPKHHAFAAFSFKVSADDTKLIFKMDTLARPHSGHFISIQRRL</sequence>
<evidence type="ECO:0000256" key="7">
    <source>
        <dbReference type="ARBA" id="ARBA00023033"/>
    </source>
</evidence>
<evidence type="ECO:0000313" key="8">
    <source>
        <dbReference type="EMBL" id="KOB64027.1"/>
    </source>
</evidence>
<keyword evidence="9" id="KW-1185">Reference proteome</keyword>
<keyword evidence="3" id="KW-0349">Heme</keyword>
<keyword evidence="4" id="KW-0479">Metal-binding</keyword>
<comment type="caution">
    <text evidence="8">The sequence shown here is derived from an EMBL/GenBank/DDBJ whole genome shotgun (WGS) entry which is preliminary data.</text>
</comment>
<reference evidence="8 9" key="1">
    <citation type="journal article" date="2015" name="Genome Biol. Evol.">
        <title>The genome of winter moth (Operophtera brumata) provides a genomic perspective on sexual dimorphism and phenology.</title>
        <authorList>
            <person name="Derks M.F."/>
            <person name="Smit S."/>
            <person name="Salis L."/>
            <person name="Schijlen E."/>
            <person name="Bossers A."/>
            <person name="Mateman C."/>
            <person name="Pijl A.S."/>
            <person name="de Ridder D."/>
            <person name="Groenen M.A."/>
            <person name="Visser M.E."/>
            <person name="Megens H.J."/>
        </authorList>
    </citation>
    <scope>NUCLEOTIDE SEQUENCE [LARGE SCALE GENOMIC DNA]</scope>
    <source>
        <strain evidence="8">WM2013NL</strain>
        <tissue evidence="8">Head and thorax</tissue>
    </source>
</reference>
<proteinExistence type="inferred from homology"/>
<accession>A0A0L7KL22</accession>
<comment type="cofactor">
    <cofactor evidence="1">
        <name>heme</name>
        <dbReference type="ChEBI" id="CHEBI:30413"/>
    </cofactor>
</comment>
<dbReference type="InterPro" id="IPR036396">
    <property type="entry name" value="Cyt_P450_sf"/>
</dbReference>
<dbReference type="AlphaFoldDB" id="A0A0L7KL22"/>
<feature type="non-terminal residue" evidence="8">
    <location>
        <position position="134"/>
    </location>
</feature>
<dbReference type="GO" id="GO:0004497">
    <property type="term" value="F:monooxygenase activity"/>
    <property type="evidence" value="ECO:0007669"/>
    <property type="project" value="UniProtKB-KW"/>
</dbReference>
<keyword evidence="5" id="KW-0560">Oxidoreductase</keyword>
<dbReference type="Pfam" id="PF00067">
    <property type="entry name" value="p450"/>
    <property type="match status" value="1"/>
</dbReference>
<dbReference type="InterPro" id="IPR050196">
    <property type="entry name" value="Cytochrome_P450_Monoox"/>
</dbReference>
<feature type="non-terminal residue" evidence="8">
    <location>
        <position position="1"/>
    </location>
</feature>
<evidence type="ECO:0000256" key="4">
    <source>
        <dbReference type="ARBA" id="ARBA00022723"/>
    </source>
</evidence>
<dbReference type="EMBL" id="JTDY01009171">
    <property type="protein sequence ID" value="KOB64027.1"/>
    <property type="molecule type" value="Genomic_DNA"/>
</dbReference>
<evidence type="ECO:0000256" key="3">
    <source>
        <dbReference type="ARBA" id="ARBA00022617"/>
    </source>
</evidence>
<keyword evidence="6" id="KW-0408">Iron</keyword>
<evidence type="ECO:0000256" key="5">
    <source>
        <dbReference type="ARBA" id="ARBA00023002"/>
    </source>
</evidence>
<dbReference type="GO" id="GO:0005506">
    <property type="term" value="F:iron ion binding"/>
    <property type="evidence" value="ECO:0007669"/>
    <property type="project" value="InterPro"/>
</dbReference>
<dbReference type="InterPro" id="IPR001128">
    <property type="entry name" value="Cyt_P450"/>
</dbReference>
<dbReference type="PANTHER" id="PTHR24291">
    <property type="entry name" value="CYTOCHROME P450 FAMILY 4"/>
    <property type="match status" value="1"/>
</dbReference>
<comment type="similarity">
    <text evidence="2">Belongs to the cytochrome P450 family.</text>
</comment>
<protein>
    <submittedName>
        <fullName evidence="8">Cytochrome P450, family 4, subfamily V, polypeptide 2</fullName>
    </submittedName>
</protein>
<dbReference type="PANTHER" id="PTHR24291:SF50">
    <property type="entry name" value="BIFUNCTIONAL ALBAFLAVENONE MONOOXYGENASE_TERPENE SYNTHASE"/>
    <property type="match status" value="1"/>
</dbReference>
<gene>
    <name evidence="8" type="ORF">OBRU01_24529</name>
</gene>
<evidence type="ECO:0000256" key="6">
    <source>
        <dbReference type="ARBA" id="ARBA00023004"/>
    </source>
</evidence>
<name>A0A0L7KL22_OPEBR</name>
<keyword evidence="7" id="KW-0503">Monooxygenase</keyword>
<dbReference type="SUPFAM" id="SSF48264">
    <property type="entry name" value="Cytochrome P450"/>
    <property type="match status" value="1"/>
</dbReference>
<evidence type="ECO:0000256" key="1">
    <source>
        <dbReference type="ARBA" id="ARBA00001971"/>
    </source>
</evidence>
<dbReference type="STRING" id="104452.A0A0L7KL22"/>
<dbReference type="GO" id="GO:0020037">
    <property type="term" value="F:heme binding"/>
    <property type="evidence" value="ECO:0007669"/>
    <property type="project" value="InterPro"/>
</dbReference>
<evidence type="ECO:0000313" key="9">
    <source>
        <dbReference type="Proteomes" id="UP000037510"/>
    </source>
</evidence>
<evidence type="ECO:0000256" key="2">
    <source>
        <dbReference type="ARBA" id="ARBA00010617"/>
    </source>
</evidence>
<dbReference type="Proteomes" id="UP000037510">
    <property type="component" value="Unassembled WGS sequence"/>
</dbReference>
<dbReference type="GO" id="GO:0016705">
    <property type="term" value="F:oxidoreductase activity, acting on paired donors, with incorporation or reduction of molecular oxygen"/>
    <property type="evidence" value="ECO:0007669"/>
    <property type="project" value="InterPro"/>
</dbReference>
<dbReference type="Gene3D" id="1.10.630.10">
    <property type="entry name" value="Cytochrome P450"/>
    <property type="match status" value="1"/>
</dbReference>